<comment type="similarity">
    <text evidence="2 4 5">Belongs to the small heat shock protein (HSP20) family.</text>
</comment>
<dbReference type="Gene3D" id="2.60.40.790">
    <property type="match status" value="1"/>
</dbReference>
<dbReference type="CDD" id="cd06526">
    <property type="entry name" value="metazoan_ACD"/>
    <property type="match status" value="1"/>
</dbReference>
<reference evidence="7 8" key="1">
    <citation type="journal article" date="2024" name="BMC Genomics">
        <title>De novo assembly and annotation of Popillia japonica's genome with initial clues to its potential as an invasive pest.</title>
        <authorList>
            <person name="Cucini C."/>
            <person name="Boschi S."/>
            <person name="Funari R."/>
            <person name="Cardaioli E."/>
            <person name="Iannotti N."/>
            <person name="Marturano G."/>
            <person name="Paoli F."/>
            <person name="Bruttini M."/>
            <person name="Carapelli A."/>
            <person name="Frati F."/>
            <person name="Nardi F."/>
        </authorList>
    </citation>
    <scope>NUCLEOTIDE SEQUENCE [LARGE SCALE GENOMIC DNA]</scope>
    <source>
        <strain evidence="7">DMR45628</strain>
    </source>
</reference>
<dbReference type="PRINTS" id="PR00299">
    <property type="entry name" value="ACRYSTALLIN"/>
</dbReference>
<keyword evidence="8" id="KW-1185">Reference proteome</keyword>
<organism evidence="7 8">
    <name type="scientific">Popillia japonica</name>
    <name type="common">Japanese beetle</name>
    <dbReference type="NCBI Taxonomy" id="7064"/>
    <lineage>
        <taxon>Eukaryota</taxon>
        <taxon>Metazoa</taxon>
        <taxon>Ecdysozoa</taxon>
        <taxon>Arthropoda</taxon>
        <taxon>Hexapoda</taxon>
        <taxon>Insecta</taxon>
        <taxon>Pterygota</taxon>
        <taxon>Neoptera</taxon>
        <taxon>Endopterygota</taxon>
        <taxon>Coleoptera</taxon>
        <taxon>Polyphaga</taxon>
        <taxon>Scarabaeiformia</taxon>
        <taxon>Scarabaeidae</taxon>
        <taxon>Rutelinae</taxon>
        <taxon>Popillia</taxon>
    </lineage>
</organism>
<evidence type="ECO:0000256" key="5">
    <source>
        <dbReference type="RuleBase" id="RU003616"/>
    </source>
</evidence>
<dbReference type="PIRSF" id="PIRSF036514">
    <property type="entry name" value="Sm_HSP_B1"/>
    <property type="match status" value="1"/>
</dbReference>
<dbReference type="AlphaFoldDB" id="A0AAW1HHH5"/>
<dbReference type="PANTHER" id="PTHR45640">
    <property type="entry name" value="HEAT SHOCK PROTEIN HSP-12.2-RELATED"/>
    <property type="match status" value="1"/>
</dbReference>
<feature type="binding site" evidence="3">
    <location>
        <position position="108"/>
    </location>
    <ligand>
        <name>Zn(2+)</name>
        <dbReference type="ChEBI" id="CHEBI:29105"/>
        <label>1</label>
    </ligand>
</feature>
<dbReference type="InterPro" id="IPR002068">
    <property type="entry name" value="A-crystallin/Hsp20_dom"/>
</dbReference>
<dbReference type="InterPro" id="IPR008978">
    <property type="entry name" value="HSP20-like_chaperone"/>
</dbReference>
<protein>
    <submittedName>
        <fullName evidence="7">Hsp20/alpha crystallin family</fullName>
    </submittedName>
</protein>
<comment type="caution">
    <text evidence="7">The sequence shown here is derived from an EMBL/GenBank/DDBJ whole genome shotgun (WGS) entry which is preliminary data.</text>
</comment>
<keyword evidence="1" id="KW-0346">Stress response</keyword>
<proteinExistence type="inferred from homology"/>
<dbReference type="Pfam" id="PF00011">
    <property type="entry name" value="HSP20"/>
    <property type="match status" value="1"/>
</dbReference>
<feature type="domain" description="SHSP" evidence="6">
    <location>
        <begin position="56"/>
        <end position="167"/>
    </location>
</feature>
<evidence type="ECO:0000256" key="2">
    <source>
        <dbReference type="PIRNR" id="PIRNR036514"/>
    </source>
</evidence>
<evidence type="ECO:0000256" key="3">
    <source>
        <dbReference type="PIRSR" id="PIRSR036514-1"/>
    </source>
</evidence>
<dbReference type="GO" id="GO:0046872">
    <property type="term" value="F:metal ion binding"/>
    <property type="evidence" value="ECO:0007669"/>
    <property type="project" value="UniProtKB-KW"/>
</dbReference>
<sequence>MSLLPLLYEDFCTSRPVHLFNQHFGLRFDQSDFVIPFSLPRILNSLILPSSHYKHCGSQYNQKGVVSEISVDETKFQVKLDVQNFVSKEITVKVTGENVITIEGTQEEKQNESGYIFRQFVRKYLLPRGYDIQNVESKLSSDGILTVLAPRNNIKFIEERIIPIQYSGIPSRTATNDKLDNITCVVQSN</sequence>
<dbReference type="InterPro" id="IPR001436">
    <property type="entry name" value="Alpha-crystallin/sHSP_animal"/>
</dbReference>
<accession>A0AAW1HHH5</accession>
<evidence type="ECO:0000313" key="7">
    <source>
        <dbReference type="EMBL" id="KAK9675259.1"/>
    </source>
</evidence>
<dbReference type="PANTHER" id="PTHR45640:SF13">
    <property type="entry name" value="HEAT SHOCK PROTEIN 22-RELATED"/>
    <property type="match status" value="1"/>
</dbReference>
<dbReference type="GO" id="GO:0051082">
    <property type="term" value="F:unfolded protein binding"/>
    <property type="evidence" value="ECO:0007669"/>
    <property type="project" value="TreeGrafter"/>
</dbReference>
<dbReference type="GO" id="GO:0005634">
    <property type="term" value="C:nucleus"/>
    <property type="evidence" value="ECO:0007669"/>
    <property type="project" value="TreeGrafter"/>
</dbReference>
<dbReference type="GO" id="GO:0042026">
    <property type="term" value="P:protein refolding"/>
    <property type="evidence" value="ECO:0007669"/>
    <property type="project" value="TreeGrafter"/>
</dbReference>
<dbReference type="SUPFAM" id="SSF49764">
    <property type="entry name" value="HSP20-like chaperones"/>
    <property type="match status" value="1"/>
</dbReference>
<dbReference type="Proteomes" id="UP001458880">
    <property type="component" value="Unassembled WGS sequence"/>
</dbReference>
<evidence type="ECO:0000256" key="4">
    <source>
        <dbReference type="PROSITE-ProRule" id="PRU00285"/>
    </source>
</evidence>
<evidence type="ECO:0000313" key="8">
    <source>
        <dbReference type="Proteomes" id="UP001458880"/>
    </source>
</evidence>
<keyword evidence="3" id="KW-0479">Metal-binding</keyword>
<dbReference type="GO" id="GO:0005737">
    <property type="term" value="C:cytoplasm"/>
    <property type="evidence" value="ECO:0007669"/>
    <property type="project" value="TreeGrafter"/>
</dbReference>
<dbReference type="PROSITE" id="PS01031">
    <property type="entry name" value="SHSP"/>
    <property type="match status" value="1"/>
</dbReference>
<name>A0AAW1HHH5_POPJA</name>
<dbReference type="GO" id="GO:0009408">
    <property type="term" value="P:response to heat"/>
    <property type="evidence" value="ECO:0007669"/>
    <property type="project" value="UniProtKB-ARBA"/>
</dbReference>
<dbReference type="EMBL" id="JASPKY010001194">
    <property type="protein sequence ID" value="KAK9675259.1"/>
    <property type="molecule type" value="Genomic_DNA"/>
</dbReference>
<evidence type="ECO:0000256" key="1">
    <source>
        <dbReference type="ARBA" id="ARBA00023016"/>
    </source>
</evidence>
<dbReference type="InterPro" id="IPR055269">
    <property type="entry name" value="Alpha-crystallin/HSP_16"/>
</dbReference>
<evidence type="ECO:0000259" key="6">
    <source>
        <dbReference type="PROSITE" id="PS01031"/>
    </source>
</evidence>
<gene>
    <name evidence="7" type="ORF">QE152_g40496</name>
</gene>
<keyword evidence="3" id="KW-0862">Zinc</keyword>